<evidence type="ECO:0000313" key="1">
    <source>
        <dbReference type="EMBL" id="MPC90641.1"/>
    </source>
</evidence>
<comment type="caution">
    <text evidence="1">The sequence shown here is derived from an EMBL/GenBank/DDBJ whole genome shotgun (WGS) entry which is preliminary data.</text>
</comment>
<evidence type="ECO:0000313" key="2">
    <source>
        <dbReference type="Proteomes" id="UP000324222"/>
    </source>
</evidence>
<protein>
    <submittedName>
        <fullName evidence="1">Uncharacterized protein</fullName>
    </submittedName>
</protein>
<gene>
    <name evidence="1" type="ORF">E2C01_085638</name>
</gene>
<keyword evidence="2" id="KW-1185">Reference proteome</keyword>
<proteinExistence type="predicted"/>
<accession>A0A5B7IYN0</accession>
<dbReference type="EMBL" id="VSRR010085129">
    <property type="protein sequence ID" value="MPC90641.1"/>
    <property type="molecule type" value="Genomic_DNA"/>
</dbReference>
<sequence>MEPLGEHRVSTANCQVSSVRCQCLSGLKIKMKTVKVISVATVWALDAERTVSRFPGGTGVKLRGWLLSPRGLSCWQCLGLAVLCAVCWGRCCVTIKAGAARPGVQQGVGVWFGRVVVTCFGEAGPLSLAVTPHHARTDTPVGHQAGQYNTQSRHGNVVGACRCGGVMTGGQLTP</sequence>
<dbReference type="Proteomes" id="UP000324222">
    <property type="component" value="Unassembled WGS sequence"/>
</dbReference>
<dbReference type="AlphaFoldDB" id="A0A5B7IYN0"/>
<reference evidence="1 2" key="1">
    <citation type="submission" date="2019-05" db="EMBL/GenBank/DDBJ databases">
        <title>Another draft genome of Portunus trituberculatus and its Hox gene families provides insights of decapod evolution.</title>
        <authorList>
            <person name="Jeong J.-H."/>
            <person name="Song I."/>
            <person name="Kim S."/>
            <person name="Choi T."/>
            <person name="Kim D."/>
            <person name="Ryu S."/>
            <person name="Kim W."/>
        </authorList>
    </citation>
    <scope>NUCLEOTIDE SEQUENCE [LARGE SCALE GENOMIC DNA]</scope>
    <source>
        <tissue evidence="1">Muscle</tissue>
    </source>
</reference>
<name>A0A5B7IYN0_PORTR</name>
<organism evidence="1 2">
    <name type="scientific">Portunus trituberculatus</name>
    <name type="common">Swimming crab</name>
    <name type="synonym">Neptunus trituberculatus</name>
    <dbReference type="NCBI Taxonomy" id="210409"/>
    <lineage>
        <taxon>Eukaryota</taxon>
        <taxon>Metazoa</taxon>
        <taxon>Ecdysozoa</taxon>
        <taxon>Arthropoda</taxon>
        <taxon>Crustacea</taxon>
        <taxon>Multicrustacea</taxon>
        <taxon>Malacostraca</taxon>
        <taxon>Eumalacostraca</taxon>
        <taxon>Eucarida</taxon>
        <taxon>Decapoda</taxon>
        <taxon>Pleocyemata</taxon>
        <taxon>Brachyura</taxon>
        <taxon>Eubrachyura</taxon>
        <taxon>Portunoidea</taxon>
        <taxon>Portunidae</taxon>
        <taxon>Portuninae</taxon>
        <taxon>Portunus</taxon>
    </lineage>
</organism>